<feature type="domain" description="Signal transduction histidine kinase subgroup 3 dimerisation and phosphoacceptor" evidence="5">
    <location>
        <begin position="191"/>
        <end position="256"/>
    </location>
</feature>
<dbReference type="Gene3D" id="1.20.5.1930">
    <property type="match status" value="1"/>
</dbReference>
<dbReference type="PANTHER" id="PTHR24421">
    <property type="entry name" value="NITRATE/NITRITE SENSOR PROTEIN NARX-RELATED"/>
    <property type="match status" value="1"/>
</dbReference>
<dbReference type="GO" id="GO:0016301">
    <property type="term" value="F:kinase activity"/>
    <property type="evidence" value="ECO:0007669"/>
    <property type="project" value="UniProtKB-KW"/>
</dbReference>
<evidence type="ECO:0000313" key="6">
    <source>
        <dbReference type="EMBL" id="QUX24417.1"/>
    </source>
</evidence>
<evidence type="ECO:0000313" key="7">
    <source>
        <dbReference type="Proteomes" id="UP000676079"/>
    </source>
</evidence>
<keyword evidence="1" id="KW-0808">Transferase</keyword>
<dbReference type="InterPro" id="IPR036890">
    <property type="entry name" value="HATPase_C_sf"/>
</dbReference>
<dbReference type="SUPFAM" id="SSF55874">
    <property type="entry name" value="ATPase domain of HSP90 chaperone/DNA topoisomerase II/histidine kinase"/>
    <property type="match status" value="1"/>
</dbReference>
<feature type="transmembrane region" description="Helical" evidence="4">
    <location>
        <begin position="16"/>
        <end position="38"/>
    </location>
</feature>
<reference evidence="6 7" key="1">
    <citation type="submission" date="2021-05" db="EMBL/GenBank/DDBJ databases">
        <title>Direct Submission.</title>
        <authorList>
            <person name="Li K."/>
            <person name="Gao J."/>
        </authorList>
    </citation>
    <scope>NUCLEOTIDE SEQUENCE [LARGE SCALE GENOMIC DNA]</scope>
    <source>
        <strain evidence="6 7">Mg02</strain>
    </source>
</reference>
<keyword evidence="4" id="KW-0472">Membrane</keyword>
<organism evidence="6 7">
    <name type="scientific">Nocardiopsis changdeensis</name>
    <dbReference type="NCBI Taxonomy" id="2831969"/>
    <lineage>
        <taxon>Bacteria</taxon>
        <taxon>Bacillati</taxon>
        <taxon>Actinomycetota</taxon>
        <taxon>Actinomycetes</taxon>
        <taxon>Streptosporangiales</taxon>
        <taxon>Nocardiopsidaceae</taxon>
        <taxon>Nocardiopsis</taxon>
    </lineage>
</organism>
<dbReference type="Pfam" id="PF07730">
    <property type="entry name" value="HisKA_3"/>
    <property type="match status" value="1"/>
</dbReference>
<sequence>MDTADDGPGTGGLRRFTWWSLAGVTVAFMAPALAPHLWDPGLSPWAAAAGGAALALTSLSLFALFGRRLTRGPDGPFPAGWAAAGCAGALVTALVLWPLDEVLWSVAPATVAAPVAMFLRPRPAWVSLAAVALALAVPGLLRGSDAFGVLFPPGLALVVAWAVLGLLWTWDVAARLDESRRLAARLAVAGERLRFAAELHDVQGHHLQVIALKAQLAARLAGTDPERAAGEMREVAGLAADALRDTRAVVRGYRGTSLEREVANAARVLESAGIRVRSSVEAVDGGSDGVRGLLGLVVREATTNVLRHSRAGEVEIALRPEGDGVRLRVANDGADPAGSGDGTGLRSLAERVGTAGGTLTWDDTGGRFTVTAVLPWEGNG</sequence>
<dbReference type="CDD" id="cd16917">
    <property type="entry name" value="HATPase_UhpB-NarQ-NarX-like"/>
    <property type="match status" value="1"/>
</dbReference>
<feature type="transmembrane region" description="Helical" evidence="4">
    <location>
        <begin position="44"/>
        <end position="65"/>
    </location>
</feature>
<feature type="transmembrane region" description="Helical" evidence="4">
    <location>
        <begin position="124"/>
        <end position="141"/>
    </location>
</feature>
<accession>A0ABX8BQU1</accession>
<evidence type="ECO:0000256" key="4">
    <source>
        <dbReference type="SAM" id="Phobius"/>
    </source>
</evidence>
<gene>
    <name evidence="6" type="ORF">KGD84_09160</name>
</gene>
<keyword evidence="4" id="KW-1133">Transmembrane helix</keyword>
<keyword evidence="7" id="KW-1185">Reference proteome</keyword>
<evidence type="ECO:0000256" key="3">
    <source>
        <dbReference type="ARBA" id="ARBA00023012"/>
    </source>
</evidence>
<dbReference type="InterPro" id="IPR050482">
    <property type="entry name" value="Sensor_HK_TwoCompSys"/>
</dbReference>
<feature type="transmembrane region" description="Helical" evidence="4">
    <location>
        <begin position="77"/>
        <end position="96"/>
    </location>
</feature>
<dbReference type="InterPro" id="IPR011712">
    <property type="entry name" value="Sig_transdc_His_kin_sub3_dim/P"/>
</dbReference>
<keyword evidence="4" id="KW-0812">Transmembrane</keyword>
<evidence type="ECO:0000259" key="5">
    <source>
        <dbReference type="Pfam" id="PF07730"/>
    </source>
</evidence>
<feature type="transmembrane region" description="Helical" evidence="4">
    <location>
        <begin position="147"/>
        <end position="170"/>
    </location>
</feature>
<dbReference type="RefSeq" id="WP_220559833.1">
    <property type="nucleotide sequence ID" value="NZ_CP074133.1"/>
</dbReference>
<dbReference type="Proteomes" id="UP000676079">
    <property type="component" value="Chromosome"/>
</dbReference>
<name>A0ABX8BQU1_9ACTN</name>
<proteinExistence type="predicted"/>
<evidence type="ECO:0000256" key="1">
    <source>
        <dbReference type="ARBA" id="ARBA00022679"/>
    </source>
</evidence>
<dbReference type="EMBL" id="CP074133">
    <property type="protein sequence ID" value="QUX24417.1"/>
    <property type="molecule type" value="Genomic_DNA"/>
</dbReference>
<evidence type="ECO:0000256" key="2">
    <source>
        <dbReference type="ARBA" id="ARBA00022777"/>
    </source>
</evidence>
<dbReference type="Gene3D" id="3.30.565.10">
    <property type="entry name" value="Histidine kinase-like ATPase, C-terminal domain"/>
    <property type="match status" value="1"/>
</dbReference>
<keyword evidence="3" id="KW-0902">Two-component regulatory system</keyword>
<protein>
    <submittedName>
        <fullName evidence="6">Histidine kinase</fullName>
    </submittedName>
</protein>
<dbReference type="PANTHER" id="PTHR24421:SF63">
    <property type="entry name" value="SENSOR HISTIDINE KINASE DESK"/>
    <property type="match status" value="1"/>
</dbReference>
<keyword evidence="2 6" id="KW-0418">Kinase</keyword>